<feature type="region of interest" description="Disordered" evidence="1">
    <location>
        <begin position="323"/>
        <end position="347"/>
    </location>
</feature>
<reference evidence="2" key="1">
    <citation type="submission" date="2021-06" db="EMBL/GenBank/DDBJ databases">
        <authorList>
            <person name="Kallberg Y."/>
            <person name="Tangrot J."/>
            <person name="Rosling A."/>
        </authorList>
    </citation>
    <scope>NUCLEOTIDE SEQUENCE</scope>
    <source>
        <strain evidence="2">FL130A</strain>
    </source>
</reference>
<evidence type="ECO:0000256" key="1">
    <source>
        <dbReference type="SAM" id="MobiDB-lite"/>
    </source>
</evidence>
<dbReference type="EMBL" id="CAJVPS010010911">
    <property type="protein sequence ID" value="CAG8661164.1"/>
    <property type="molecule type" value="Genomic_DNA"/>
</dbReference>
<proteinExistence type="predicted"/>
<gene>
    <name evidence="2" type="ORF">ALEPTO_LOCUS10326</name>
</gene>
<keyword evidence="3" id="KW-1185">Reference proteome</keyword>
<organism evidence="2 3">
    <name type="scientific">Ambispora leptoticha</name>
    <dbReference type="NCBI Taxonomy" id="144679"/>
    <lineage>
        <taxon>Eukaryota</taxon>
        <taxon>Fungi</taxon>
        <taxon>Fungi incertae sedis</taxon>
        <taxon>Mucoromycota</taxon>
        <taxon>Glomeromycotina</taxon>
        <taxon>Glomeromycetes</taxon>
        <taxon>Archaeosporales</taxon>
        <taxon>Ambisporaceae</taxon>
        <taxon>Ambispora</taxon>
    </lineage>
</organism>
<sequence>MVTKKSDIPTDFPHQPERIIEYKNLLLEVVFSLEEDFQTIEQEQAYQAVKEELKKEQEDFTTRQQSLESQLEATKSQLGESQQKLGATQQKLAVAQQKLNKEKRKNFHQSRELNAKKQKLNQAYQNSQTNYHHCQDQININASLTQQLTALQQDLKAAQAEINYHLGVAELAAENYKSQLTEAKQSLAQEKDGWQDKVDNLKNLLSEKQTKQAEVEKLFNQRCGFYEKEIEELKQQNQAKRQSSELWDLINQKDSSLNKLTNKKKQATQKIRGLVQEQKNQEGKHEEHICLPVDNGELTRLRQENQKKEQKIGELEQVIEELRDKPPIQTIDQPTQTETKPEPSNSERETLLIEINQQKATIQQLQTQLQQAQEPQTIIKEIPKIDLTTIQQLQTKLRKKEQTITQLHITWLLFLGSDTSSPFPFLGSKPHTSPASILVCIFLLR</sequence>
<dbReference type="OrthoDB" id="2491557at2759"/>
<evidence type="ECO:0000313" key="3">
    <source>
        <dbReference type="Proteomes" id="UP000789508"/>
    </source>
</evidence>
<feature type="region of interest" description="Disordered" evidence="1">
    <location>
        <begin position="60"/>
        <end position="82"/>
    </location>
</feature>
<dbReference type="AlphaFoldDB" id="A0A9N9H5Y5"/>
<accession>A0A9N9H5Y5</accession>
<evidence type="ECO:0000313" key="2">
    <source>
        <dbReference type="EMBL" id="CAG8661164.1"/>
    </source>
</evidence>
<protein>
    <submittedName>
        <fullName evidence="2">416_t:CDS:1</fullName>
    </submittedName>
</protein>
<dbReference type="Proteomes" id="UP000789508">
    <property type="component" value="Unassembled WGS sequence"/>
</dbReference>
<name>A0A9N9H5Y5_9GLOM</name>
<feature type="non-terminal residue" evidence="2">
    <location>
        <position position="1"/>
    </location>
</feature>
<comment type="caution">
    <text evidence="2">The sequence shown here is derived from an EMBL/GenBank/DDBJ whole genome shotgun (WGS) entry which is preliminary data.</text>
</comment>
<feature type="compositionally biased region" description="Polar residues" evidence="1">
    <location>
        <begin position="62"/>
        <end position="82"/>
    </location>
</feature>